<accession>A0A0E9QMM6</accession>
<protein>
    <submittedName>
        <fullName evidence="1">Uncharacterized protein</fullName>
    </submittedName>
</protein>
<proteinExistence type="predicted"/>
<name>A0A0E9QMM6_ANGAN</name>
<dbReference type="EMBL" id="GBXM01090396">
    <property type="protein sequence ID" value="JAH18181.1"/>
    <property type="molecule type" value="Transcribed_RNA"/>
</dbReference>
<organism evidence="1">
    <name type="scientific">Anguilla anguilla</name>
    <name type="common">European freshwater eel</name>
    <name type="synonym">Muraena anguilla</name>
    <dbReference type="NCBI Taxonomy" id="7936"/>
    <lineage>
        <taxon>Eukaryota</taxon>
        <taxon>Metazoa</taxon>
        <taxon>Chordata</taxon>
        <taxon>Craniata</taxon>
        <taxon>Vertebrata</taxon>
        <taxon>Euteleostomi</taxon>
        <taxon>Actinopterygii</taxon>
        <taxon>Neopterygii</taxon>
        <taxon>Teleostei</taxon>
        <taxon>Anguilliformes</taxon>
        <taxon>Anguillidae</taxon>
        <taxon>Anguilla</taxon>
    </lineage>
</organism>
<dbReference type="AlphaFoldDB" id="A0A0E9QMM6"/>
<reference evidence="1" key="2">
    <citation type="journal article" date="2015" name="Fish Shellfish Immunol.">
        <title>Early steps in the European eel (Anguilla anguilla)-Vibrio vulnificus interaction in the gills: Role of the RtxA13 toxin.</title>
        <authorList>
            <person name="Callol A."/>
            <person name="Pajuelo D."/>
            <person name="Ebbesson L."/>
            <person name="Teles M."/>
            <person name="MacKenzie S."/>
            <person name="Amaro C."/>
        </authorList>
    </citation>
    <scope>NUCLEOTIDE SEQUENCE</scope>
</reference>
<reference evidence="1" key="1">
    <citation type="submission" date="2014-11" db="EMBL/GenBank/DDBJ databases">
        <authorList>
            <person name="Amaro Gonzalez C."/>
        </authorList>
    </citation>
    <scope>NUCLEOTIDE SEQUENCE</scope>
</reference>
<evidence type="ECO:0000313" key="1">
    <source>
        <dbReference type="EMBL" id="JAH18181.1"/>
    </source>
</evidence>
<sequence length="70" mass="8005">MRLFYSYMLGGNAGYWMKRWMEGCGHKPGFLAVPVRQVLTDKSVAECARFKSDYKGVGDQTNRAVGWRIL</sequence>